<dbReference type="AlphaFoldDB" id="A0A177B1G0"/>
<evidence type="ECO:0000313" key="1">
    <source>
        <dbReference type="EMBL" id="OAF67471.1"/>
    </source>
</evidence>
<protein>
    <submittedName>
        <fullName evidence="1">Uncharacterized protein</fullName>
    </submittedName>
</protein>
<evidence type="ECO:0000313" key="2">
    <source>
        <dbReference type="Proteomes" id="UP000078046"/>
    </source>
</evidence>
<dbReference type="Proteomes" id="UP000078046">
    <property type="component" value="Unassembled WGS sequence"/>
</dbReference>
<reference evidence="1 2" key="1">
    <citation type="submission" date="2016-04" db="EMBL/GenBank/DDBJ databases">
        <title>The genome of Intoshia linei affirms orthonectids as highly simplified spiralians.</title>
        <authorList>
            <person name="Mikhailov K.V."/>
            <person name="Slusarev G.S."/>
            <person name="Nikitin M.A."/>
            <person name="Logacheva M.D."/>
            <person name="Penin A."/>
            <person name="Aleoshin V."/>
            <person name="Panchin Y.V."/>
        </authorList>
    </citation>
    <scope>NUCLEOTIDE SEQUENCE [LARGE SCALE GENOMIC DNA]</scope>
    <source>
        <strain evidence="1">Intl2013</strain>
        <tissue evidence="1">Whole animal</tissue>
    </source>
</reference>
<sequence>MRITEIKASHNQSLSVLHNRTPDHNTWKEFDSGVDM</sequence>
<accession>A0A177B1G0</accession>
<organism evidence="1 2">
    <name type="scientific">Intoshia linei</name>
    <dbReference type="NCBI Taxonomy" id="1819745"/>
    <lineage>
        <taxon>Eukaryota</taxon>
        <taxon>Metazoa</taxon>
        <taxon>Spiralia</taxon>
        <taxon>Lophotrochozoa</taxon>
        <taxon>Mesozoa</taxon>
        <taxon>Orthonectida</taxon>
        <taxon>Rhopaluridae</taxon>
        <taxon>Intoshia</taxon>
    </lineage>
</organism>
<dbReference type="EMBL" id="LWCA01000652">
    <property type="protein sequence ID" value="OAF67471.1"/>
    <property type="molecule type" value="Genomic_DNA"/>
</dbReference>
<comment type="caution">
    <text evidence="1">The sequence shown here is derived from an EMBL/GenBank/DDBJ whole genome shotgun (WGS) entry which is preliminary data.</text>
</comment>
<proteinExistence type="predicted"/>
<keyword evidence="2" id="KW-1185">Reference proteome</keyword>
<gene>
    <name evidence="1" type="ORF">A3Q56_04805</name>
</gene>
<name>A0A177B1G0_9BILA</name>